<evidence type="ECO:0000256" key="6">
    <source>
        <dbReference type="PIRSR" id="PIRSR000149-2"/>
    </source>
</evidence>
<keyword evidence="13" id="KW-1185">Reference proteome</keyword>
<sequence>MPVRVGINGFGRIGRNFYRAVDALNAHGAKGNGASGEGASGIEIVAVNDLTAPETLAHLLKYDSVLGRLPDDVSVDGDDIIVGERRLRTLSVSEGPSAIPWGDLGVDVVIESTGIFTDAAKARGHIDAGAKKVIISAPAKGEDVTIVMGVNDGMYDGSQTIISNASCTTNCLAPLTKVLDDEFGIEHGLMTTIHAYTQDQNLQDAPHKDLRRGRAAAINVVPTTTGAAKAIGLILPHLDGKLDGYALRVPIPTGSVTDLTVVVRGAVSVDSINAAMKAAAEGPMKGILRYSDAPIVSSDIVTDPASAIYDAPLTKVIDNQVKVVGWYDNEWGYSNRLADLVTLIGTSLK</sequence>
<accession>A0A916U625</accession>
<dbReference type="NCBIfam" id="TIGR01534">
    <property type="entry name" value="GAPDH-I"/>
    <property type="match status" value="1"/>
</dbReference>
<dbReference type="AlphaFoldDB" id="A0A916U625"/>
<dbReference type="SUPFAM" id="SSF51735">
    <property type="entry name" value="NAD(P)-binding Rossmann-fold domains"/>
    <property type="match status" value="1"/>
</dbReference>
<reference evidence="12" key="2">
    <citation type="submission" date="2020-09" db="EMBL/GenBank/DDBJ databases">
        <authorList>
            <person name="Sun Q."/>
            <person name="Zhou Y."/>
        </authorList>
    </citation>
    <scope>NUCLEOTIDE SEQUENCE</scope>
    <source>
        <strain evidence="12">CGMCC 1.15478</strain>
    </source>
</reference>
<protein>
    <recommendedName>
        <fullName evidence="3 10">Glyceraldehyde-3-phosphate dehydrogenase</fullName>
        <ecNumber evidence="10">1.2.1.-</ecNumber>
    </recommendedName>
</protein>
<keyword evidence="7" id="KW-0547">Nucleotide-binding</keyword>
<evidence type="ECO:0000256" key="2">
    <source>
        <dbReference type="ARBA" id="ARBA00007406"/>
    </source>
</evidence>
<evidence type="ECO:0000256" key="10">
    <source>
        <dbReference type="RuleBase" id="RU361160"/>
    </source>
</evidence>
<dbReference type="CDD" id="cd05214">
    <property type="entry name" value="GAPDH_I_N"/>
    <property type="match status" value="1"/>
</dbReference>
<dbReference type="InterPro" id="IPR020830">
    <property type="entry name" value="GlycerAld_3-P_DH_AS"/>
</dbReference>
<proteinExistence type="inferred from homology"/>
<evidence type="ECO:0000256" key="3">
    <source>
        <dbReference type="ARBA" id="ARBA00021022"/>
    </source>
</evidence>
<feature type="binding site" evidence="7">
    <location>
        <position position="49"/>
    </location>
    <ligand>
        <name>NAD(+)</name>
        <dbReference type="ChEBI" id="CHEBI:57540"/>
    </ligand>
</feature>
<dbReference type="Pfam" id="PF02800">
    <property type="entry name" value="Gp_dh_C"/>
    <property type="match status" value="1"/>
</dbReference>
<reference evidence="12" key="1">
    <citation type="journal article" date="2014" name="Int. J. Syst. Evol. Microbiol.">
        <title>Complete genome sequence of Corynebacterium casei LMG S-19264T (=DSM 44701T), isolated from a smear-ripened cheese.</title>
        <authorList>
            <consortium name="US DOE Joint Genome Institute (JGI-PGF)"/>
            <person name="Walter F."/>
            <person name="Albersmeier A."/>
            <person name="Kalinowski J."/>
            <person name="Ruckert C."/>
        </authorList>
    </citation>
    <scope>NUCLEOTIDE SEQUENCE</scope>
    <source>
        <strain evidence="12">CGMCC 1.15478</strain>
    </source>
</reference>
<organism evidence="12 13">
    <name type="scientific">Hoyosella rhizosphaerae</name>
    <dbReference type="NCBI Taxonomy" id="1755582"/>
    <lineage>
        <taxon>Bacteria</taxon>
        <taxon>Bacillati</taxon>
        <taxon>Actinomycetota</taxon>
        <taxon>Actinomycetes</taxon>
        <taxon>Mycobacteriales</taxon>
        <taxon>Hoyosellaceae</taxon>
        <taxon>Hoyosella</taxon>
    </lineage>
</organism>
<dbReference type="Proteomes" id="UP000641514">
    <property type="component" value="Unassembled WGS sequence"/>
</dbReference>
<keyword evidence="4 10" id="KW-0560">Oxidoreductase</keyword>
<dbReference type="InterPro" id="IPR020828">
    <property type="entry name" value="GlycerAld_3-P_DH_NAD(P)-bd"/>
</dbReference>
<dbReference type="GO" id="GO:0051287">
    <property type="term" value="F:NAD binding"/>
    <property type="evidence" value="ECO:0007669"/>
    <property type="project" value="InterPro"/>
</dbReference>
<dbReference type="Pfam" id="PF00044">
    <property type="entry name" value="Gp_dh_N"/>
    <property type="match status" value="1"/>
</dbReference>
<dbReference type="FunFam" id="3.40.50.720:FF:000001">
    <property type="entry name" value="Glyceraldehyde-3-phosphate dehydrogenase"/>
    <property type="match status" value="1"/>
</dbReference>
<dbReference type="PROSITE" id="PS00071">
    <property type="entry name" value="GAPDH"/>
    <property type="match status" value="1"/>
</dbReference>
<feature type="binding site" evidence="6">
    <location>
        <position position="197"/>
    </location>
    <ligand>
        <name>D-glyceraldehyde 3-phosphate</name>
        <dbReference type="ChEBI" id="CHEBI:59776"/>
    </ligand>
</feature>
<feature type="binding site" evidence="7">
    <location>
        <position position="329"/>
    </location>
    <ligand>
        <name>NAD(+)</name>
        <dbReference type="ChEBI" id="CHEBI:57540"/>
    </ligand>
</feature>
<evidence type="ECO:0000256" key="4">
    <source>
        <dbReference type="ARBA" id="ARBA00023002"/>
    </source>
</evidence>
<dbReference type="GO" id="GO:0050661">
    <property type="term" value="F:NADP binding"/>
    <property type="evidence" value="ECO:0007669"/>
    <property type="project" value="InterPro"/>
</dbReference>
<evidence type="ECO:0000313" key="12">
    <source>
        <dbReference type="EMBL" id="GGC58995.1"/>
    </source>
</evidence>
<feature type="binding site" evidence="7">
    <location>
        <position position="136"/>
    </location>
    <ligand>
        <name>NAD(+)</name>
        <dbReference type="ChEBI" id="CHEBI:57540"/>
    </ligand>
</feature>
<dbReference type="SMART" id="SM00846">
    <property type="entry name" value="Gp_dh_N"/>
    <property type="match status" value="1"/>
</dbReference>
<dbReference type="PRINTS" id="PR00078">
    <property type="entry name" value="G3PDHDRGNASE"/>
</dbReference>
<feature type="binding site" evidence="7">
    <location>
        <begin position="12"/>
        <end position="13"/>
    </location>
    <ligand>
        <name>NAD(+)</name>
        <dbReference type="ChEBI" id="CHEBI:57540"/>
    </ligand>
</feature>
<dbReference type="CDD" id="cd18126">
    <property type="entry name" value="GAPDH_I_C"/>
    <property type="match status" value="1"/>
</dbReference>
<comment type="caution">
    <text evidence="12">The sequence shown here is derived from an EMBL/GenBank/DDBJ whole genome shotgun (WGS) entry which is preliminary data.</text>
</comment>
<dbReference type="FunFam" id="3.30.360.10:FF:000002">
    <property type="entry name" value="Glyceraldehyde-3-phosphate dehydrogenase"/>
    <property type="match status" value="1"/>
</dbReference>
<feature type="binding site" evidence="6">
    <location>
        <begin position="166"/>
        <end position="168"/>
    </location>
    <ligand>
        <name>D-glyceraldehyde 3-phosphate</name>
        <dbReference type="ChEBI" id="CHEBI:59776"/>
    </ligand>
</feature>
<dbReference type="RefSeq" id="WP_188671084.1">
    <property type="nucleotide sequence ID" value="NZ_BMJH01000001.1"/>
</dbReference>
<dbReference type="Gene3D" id="3.40.50.720">
    <property type="entry name" value="NAD(P)-binding Rossmann-like Domain"/>
    <property type="match status" value="1"/>
</dbReference>
<dbReference type="Gene3D" id="3.30.360.10">
    <property type="entry name" value="Dihydrodipicolinate Reductase, domain 2"/>
    <property type="match status" value="1"/>
</dbReference>
<feature type="active site" description="Nucleophile" evidence="5">
    <location>
        <position position="167"/>
    </location>
</feature>
<dbReference type="GO" id="GO:0006006">
    <property type="term" value="P:glucose metabolic process"/>
    <property type="evidence" value="ECO:0007669"/>
    <property type="project" value="InterPro"/>
</dbReference>
<keyword evidence="7" id="KW-0520">NAD</keyword>
<evidence type="ECO:0000256" key="9">
    <source>
        <dbReference type="RuleBase" id="RU000397"/>
    </source>
</evidence>
<dbReference type="InterPro" id="IPR020831">
    <property type="entry name" value="GlycerAld/Erythrose_P_DH"/>
</dbReference>
<evidence type="ECO:0000256" key="5">
    <source>
        <dbReference type="PIRSR" id="PIRSR000149-1"/>
    </source>
</evidence>
<feature type="domain" description="Glyceraldehyde 3-phosphate dehydrogenase NAD(P) binding" evidence="11">
    <location>
        <begin position="3"/>
        <end position="167"/>
    </location>
</feature>
<name>A0A916U625_9ACTN</name>
<comment type="similarity">
    <text evidence="2 9">Belongs to the glyceraldehyde-3-phosphate dehydrogenase family.</text>
</comment>
<dbReference type="PIRSF" id="PIRSF000149">
    <property type="entry name" value="GAP_DH"/>
    <property type="match status" value="1"/>
</dbReference>
<feature type="binding site" evidence="6">
    <location>
        <begin position="225"/>
        <end position="226"/>
    </location>
    <ligand>
        <name>D-glyceraldehyde 3-phosphate</name>
        <dbReference type="ChEBI" id="CHEBI:59776"/>
    </ligand>
</feature>
<dbReference type="GO" id="GO:0005737">
    <property type="term" value="C:cytoplasm"/>
    <property type="evidence" value="ECO:0007669"/>
    <property type="project" value="UniProtKB-SubCell"/>
</dbReference>
<comment type="subcellular location">
    <subcellularLocation>
        <location evidence="1">Cytoplasm</location>
    </subcellularLocation>
</comment>
<feature type="site" description="Activates thiol group during catalysis" evidence="8">
    <location>
        <position position="194"/>
    </location>
</feature>
<gene>
    <name evidence="12" type="primary">gapA</name>
    <name evidence="12" type="ORF">GCM10011410_09270</name>
</gene>
<dbReference type="EMBL" id="BMJH01000001">
    <property type="protein sequence ID" value="GGC58995.1"/>
    <property type="molecule type" value="Genomic_DNA"/>
</dbReference>
<evidence type="ECO:0000256" key="7">
    <source>
        <dbReference type="PIRSR" id="PIRSR000149-3"/>
    </source>
</evidence>
<dbReference type="InterPro" id="IPR006424">
    <property type="entry name" value="Glyceraldehyde-3-P_DH_1"/>
</dbReference>
<evidence type="ECO:0000256" key="1">
    <source>
        <dbReference type="ARBA" id="ARBA00004496"/>
    </source>
</evidence>
<evidence type="ECO:0000256" key="8">
    <source>
        <dbReference type="PIRSR" id="PIRSR000149-4"/>
    </source>
</evidence>
<evidence type="ECO:0000313" key="13">
    <source>
        <dbReference type="Proteomes" id="UP000641514"/>
    </source>
</evidence>
<dbReference type="GO" id="GO:0004365">
    <property type="term" value="F:glyceraldehyde-3-phosphate dehydrogenase (NAD+) (phosphorylating) activity"/>
    <property type="evidence" value="ECO:0007669"/>
    <property type="project" value="UniProtKB-ARBA"/>
</dbReference>
<feature type="binding site" evidence="6">
    <location>
        <position position="248"/>
    </location>
    <ligand>
        <name>D-glyceraldehyde 3-phosphate</name>
        <dbReference type="ChEBI" id="CHEBI:59776"/>
    </ligand>
</feature>
<dbReference type="EC" id="1.2.1.-" evidence="10"/>
<dbReference type="InterPro" id="IPR036291">
    <property type="entry name" value="NAD(P)-bd_dom_sf"/>
</dbReference>
<evidence type="ECO:0000259" key="11">
    <source>
        <dbReference type="SMART" id="SM00846"/>
    </source>
</evidence>
<dbReference type="PANTHER" id="PTHR43148">
    <property type="entry name" value="GLYCERALDEHYDE-3-PHOSPHATE DEHYDROGENASE 2"/>
    <property type="match status" value="1"/>
</dbReference>
<dbReference type="InterPro" id="IPR020829">
    <property type="entry name" value="GlycerAld_3-P_DH_cat"/>
</dbReference>
<dbReference type="SUPFAM" id="SSF55347">
    <property type="entry name" value="Glyceraldehyde-3-phosphate dehydrogenase-like, C-terminal domain"/>
    <property type="match status" value="1"/>
</dbReference>